<gene>
    <name evidence="1" type="ORF">OLEA9_A043852</name>
</gene>
<dbReference type="InterPro" id="IPR000915">
    <property type="entry name" value="60S_ribosomal_eL6"/>
</dbReference>
<dbReference type="SUPFAM" id="SSF50104">
    <property type="entry name" value="Translation proteins SH3-like domain"/>
    <property type="match status" value="1"/>
</dbReference>
<comment type="caution">
    <text evidence="1">The sequence shown here is derived from an EMBL/GenBank/DDBJ whole genome shotgun (WGS) entry which is preliminary data.</text>
</comment>
<dbReference type="GO" id="GO:0000027">
    <property type="term" value="P:ribosomal large subunit assembly"/>
    <property type="evidence" value="ECO:0007669"/>
    <property type="project" value="TreeGrafter"/>
</dbReference>
<evidence type="ECO:0000313" key="1">
    <source>
        <dbReference type="EMBL" id="CAA3016562.1"/>
    </source>
</evidence>
<accession>A0A8S0UAT1</accession>
<dbReference type="GO" id="GO:0022625">
    <property type="term" value="C:cytosolic large ribosomal subunit"/>
    <property type="evidence" value="ECO:0007669"/>
    <property type="project" value="TreeGrafter"/>
</dbReference>
<dbReference type="GO" id="GO:0002181">
    <property type="term" value="P:cytoplasmic translation"/>
    <property type="evidence" value="ECO:0007669"/>
    <property type="project" value="TreeGrafter"/>
</dbReference>
<name>A0A8S0UAT1_OLEEU</name>
<dbReference type="PANTHER" id="PTHR10715:SF0">
    <property type="entry name" value="LARGE RIBOSOMAL SUBUNIT PROTEIN EL6"/>
    <property type="match status" value="1"/>
</dbReference>
<dbReference type="InterPro" id="IPR008991">
    <property type="entry name" value="Translation_prot_SH3-like_sf"/>
</dbReference>
<dbReference type="Proteomes" id="UP000594638">
    <property type="component" value="Unassembled WGS sequence"/>
</dbReference>
<protein>
    <submittedName>
        <fullName evidence="1">60S ribosomal L6-like</fullName>
    </submittedName>
</protein>
<organism evidence="1 2">
    <name type="scientific">Olea europaea subsp. europaea</name>
    <dbReference type="NCBI Taxonomy" id="158383"/>
    <lineage>
        <taxon>Eukaryota</taxon>
        <taxon>Viridiplantae</taxon>
        <taxon>Streptophyta</taxon>
        <taxon>Embryophyta</taxon>
        <taxon>Tracheophyta</taxon>
        <taxon>Spermatophyta</taxon>
        <taxon>Magnoliopsida</taxon>
        <taxon>eudicotyledons</taxon>
        <taxon>Gunneridae</taxon>
        <taxon>Pentapetalae</taxon>
        <taxon>asterids</taxon>
        <taxon>lamiids</taxon>
        <taxon>Lamiales</taxon>
        <taxon>Oleaceae</taxon>
        <taxon>Oleeae</taxon>
        <taxon>Olea</taxon>
    </lineage>
</organism>
<feature type="non-terminal residue" evidence="1">
    <location>
        <position position="1"/>
    </location>
</feature>
<dbReference type="Gramene" id="OE9A043852T1">
    <property type="protein sequence ID" value="OE9A043852C1"/>
    <property type="gene ID" value="OE9A043852"/>
</dbReference>
<dbReference type="GO" id="GO:0003735">
    <property type="term" value="F:structural constituent of ribosome"/>
    <property type="evidence" value="ECO:0007669"/>
    <property type="project" value="InterPro"/>
</dbReference>
<dbReference type="PANTHER" id="PTHR10715">
    <property type="entry name" value="60S RIBOSOMAL PROTEIN L6"/>
    <property type="match status" value="1"/>
</dbReference>
<dbReference type="Pfam" id="PF01159">
    <property type="entry name" value="Ribosomal_L6e"/>
    <property type="match status" value="1"/>
</dbReference>
<proteinExistence type="predicted"/>
<dbReference type="EMBL" id="CACTIH010007628">
    <property type="protein sequence ID" value="CAA3016562.1"/>
    <property type="molecule type" value="Genomic_DNA"/>
</dbReference>
<keyword evidence="2" id="KW-1185">Reference proteome</keyword>
<sequence length="169" mass="19052">VPEPSLLSLAAFHHWRLSLSSLASQDPNQYISTHPPPITDYGLSRPKMEANSQPIRRNPQLQSQLPRRHPNFAQLMMSRSRFTTSASTNPQNLGQLASGLLLVTRPFKINGVPLQHVNQAYVVATSTKVDISRVNVEKLDNEYLATQVEKRKGETEFSKAKKVEKMCFQ</sequence>
<reference evidence="1 2" key="1">
    <citation type="submission" date="2019-12" db="EMBL/GenBank/DDBJ databases">
        <authorList>
            <person name="Alioto T."/>
            <person name="Alioto T."/>
            <person name="Gomez Garrido J."/>
        </authorList>
    </citation>
    <scope>NUCLEOTIDE SEQUENCE [LARGE SCALE GENOMIC DNA]</scope>
</reference>
<dbReference type="OrthoDB" id="2436667at2759"/>
<dbReference type="AlphaFoldDB" id="A0A8S0UAT1"/>
<evidence type="ECO:0000313" key="2">
    <source>
        <dbReference type="Proteomes" id="UP000594638"/>
    </source>
</evidence>
<dbReference type="GO" id="GO:0003723">
    <property type="term" value="F:RNA binding"/>
    <property type="evidence" value="ECO:0007669"/>
    <property type="project" value="TreeGrafter"/>
</dbReference>